<organism evidence="1 2">
    <name type="scientific">Anaerotignum neopropionicum</name>
    <dbReference type="NCBI Taxonomy" id="36847"/>
    <lineage>
        <taxon>Bacteria</taxon>
        <taxon>Bacillati</taxon>
        <taxon>Bacillota</taxon>
        <taxon>Clostridia</taxon>
        <taxon>Lachnospirales</taxon>
        <taxon>Anaerotignaceae</taxon>
        <taxon>Anaerotignum</taxon>
    </lineage>
</organism>
<dbReference type="STRING" id="36847.CLNEO_18450"/>
<proteinExistence type="predicted"/>
<sequence>MLDSIRKKYLAAYEKALDLKVDIVLKKVSKRKFRPSTDIRYIVTKEYEKSFRYVEEYKDSFMVLAVMENNQDFDGFRTCAIYDLYKELCDSFKFNVLAKEDFARFVNKYFGYTVVDTRVWGVKSRVFIKKGR</sequence>
<keyword evidence="2" id="KW-1185">Reference proteome</keyword>
<gene>
    <name evidence="1" type="ORF">CLNEO_18450</name>
</gene>
<evidence type="ECO:0000313" key="1">
    <source>
        <dbReference type="EMBL" id="KXL52822.1"/>
    </source>
</evidence>
<reference evidence="1 2" key="1">
    <citation type="submission" date="2016-01" db="EMBL/GenBank/DDBJ databases">
        <title>Genome sequence of Clostridium neopropionicum X4, DSM-3847.</title>
        <authorList>
            <person name="Poehlein A."/>
            <person name="Beck M.H."/>
            <person name="Bengelsdorf F.R."/>
            <person name="Daniel R."/>
            <person name="Duerre P."/>
        </authorList>
    </citation>
    <scope>NUCLEOTIDE SEQUENCE [LARGE SCALE GENOMIC DNA]</scope>
    <source>
        <strain evidence="1 2">DSM-3847</strain>
    </source>
</reference>
<comment type="caution">
    <text evidence="1">The sequence shown here is derived from an EMBL/GenBank/DDBJ whole genome shotgun (WGS) entry which is preliminary data.</text>
</comment>
<protein>
    <submittedName>
        <fullName evidence="1">Uncharacterized protein</fullName>
    </submittedName>
</protein>
<accession>A0A136WE76</accession>
<dbReference type="AlphaFoldDB" id="A0A136WE76"/>
<name>A0A136WE76_9FIRM</name>
<dbReference type="EMBL" id="LRVM01000005">
    <property type="protein sequence ID" value="KXL52822.1"/>
    <property type="molecule type" value="Genomic_DNA"/>
</dbReference>
<dbReference type="Proteomes" id="UP000070539">
    <property type="component" value="Unassembled WGS sequence"/>
</dbReference>
<evidence type="ECO:0000313" key="2">
    <source>
        <dbReference type="Proteomes" id="UP000070539"/>
    </source>
</evidence>